<keyword evidence="2" id="KW-1185">Reference proteome</keyword>
<sequence length="442" mass="49115">MDNLITIVRDGMLDWEQEAPHTNRYSVFTEHLILAEKISKHQHLTPRASKLADDDEKSFHSATSKLPENNKGNNCTAPPADLPSTSTPVSSPNTSRPSSNQANVGRPRTNSQRTSKTAKAPSGEWTWRPYVPQRTSSMSTRRRKGKSPKRPDLATFHRRSCQLFSSLDSTLSSAISTATSTSTSRTNDSDTSTSPSLASSISTQATSILDDSWYNTPTTPTLDLELQDPRLSTQSRPRPGPDFGNFLDTVNERPRLTSRKSSSQLSPRITSTEQVFWTSDETRQTEYAKIDAAHSGFKGFMKRIIPRSWDWAHGKRRNFHRSSSPAVADDSSQTDCNSVRRYRLSIASATQEAIANAELHGVSTGQNTPQQPSSPSLTQQNMSDETPQGLGLQVSKIKKTSPTQKKFDNMKSRGNFIKFFRGISNTIDKEKRAKTLSRSLGY</sequence>
<proteinExistence type="predicted"/>
<accession>A0ACC3AAC3</accession>
<evidence type="ECO:0000313" key="1">
    <source>
        <dbReference type="EMBL" id="KAJ9658253.1"/>
    </source>
</evidence>
<dbReference type="EMBL" id="JAPDRQ010000053">
    <property type="protein sequence ID" value="KAJ9658253.1"/>
    <property type="molecule type" value="Genomic_DNA"/>
</dbReference>
<gene>
    <name evidence="1" type="ORF">H2198_003826</name>
</gene>
<dbReference type="Proteomes" id="UP001172386">
    <property type="component" value="Unassembled WGS sequence"/>
</dbReference>
<organism evidence="1 2">
    <name type="scientific">Neophaeococcomyces mojaviensis</name>
    <dbReference type="NCBI Taxonomy" id="3383035"/>
    <lineage>
        <taxon>Eukaryota</taxon>
        <taxon>Fungi</taxon>
        <taxon>Dikarya</taxon>
        <taxon>Ascomycota</taxon>
        <taxon>Pezizomycotina</taxon>
        <taxon>Eurotiomycetes</taxon>
        <taxon>Chaetothyriomycetidae</taxon>
        <taxon>Chaetothyriales</taxon>
        <taxon>Chaetothyriales incertae sedis</taxon>
        <taxon>Neophaeococcomyces</taxon>
    </lineage>
</organism>
<name>A0ACC3AAC3_9EURO</name>
<evidence type="ECO:0000313" key="2">
    <source>
        <dbReference type="Proteomes" id="UP001172386"/>
    </source>
</evidence>
<protein>
    <submittedName>
        <fullName evidence="1">Uncharacterized protein</fullName>
    </submittedName>
</protein>
<comment type="caution">
    <text evidence="1">The sequence shown here is derived from an EMBL/GenBank/DDBJ whole genome shotgun (WGS) entry which is preliminary data.</text>
</comment>
<reference evidence="1" key="1">
    <citation type="submission" date="2022-10" db="EMBL/GenBank/DDBJ databases">
        <title>Culturing micro-colonial fungi from biological soil crusts in the Mojave desert and describing Neophaeococcomyces mojavensis, and introducing the new genera and species Taxawa tesnikishii.</title>
        <authorList>
            <person name="Kurbessoian T."/>
            <person name="Stajich J.E."/>
        </authorList>
    </citation>
    <scope>NUCLEOTIDE SEQUENCE</scope>
    <source>
        <strain evidence="1">JES_112</strain>
    </source>
</reference>